<accession>A0AAV4N482</accession>
<dbReference type="Proteomes" id="UP001054945">
    <property type="component" value="Unassembled WGS sequence"/>
</dbReference>
<name>A0AAV4N482_CAEEX</name>
<proteinExistence type="predicted"/>
<keyword evidence="3" id="KW-1185">Reference proteome</keyword>
<gene>
    <name evidence="2" type="ORF">CEXT_714071</name>
</gene>
<evidence type="ECO:0000256" key="1">
    <source>
        <dbReference type="SAM" id="MobiDB-lite"/>
    </source>
</evidence>
<evidence type="ECO:0000313" key="2">
    <source>
        <dbReference type="EMBL" id="GIX79246.1"/>
    </source>
</evidence>
<dbReference type="AlphaFoldDB" id="A0AAV4N482"/>
<protein>
    <submittedName>
        <fullName evidence="2">Uncharacterized protein</fullName>
    </submittedName>
</protein>
<feature type="region of interest" description="Disordered" evidence="1">
    <location>
        <begin position="28"/>
        <end position="68"/>
    </location>
</feature>
<feature type="compositionally biased region" description="Low complexity" evidence="1">
    <location>
        <begin position="54"/>
        <end position="68"/>
    </location>
</feature>
<dbReference type="EMBL" id="BPLR01020477">
    <property type="protein sequence ID" value="GIX79246.1"/>
    <property type="molecule type" value="Genomic_DNA"/>
</dbReference>
<sequence>MTNSYSISFLCLKASTFQQRLLDCLSHSHSSRKEKRAKGAKKGPPSTTASPTWIISSISNSMKPSSED</sequence>
<organism evidence="2 3">
    <name type="scientific">Caerostris extrusa</name>
    <name type="common">Bark spider</name>
    <name type="synonym">Caerostris bankana</name>
    <dbReference type="NCBI Taxonomy" id="172846"/>
    <lineage>
        <taxon>Eukaryota</taxon>
        <taxon>Metazoa</taxon>
        <taxon>Ecdysozoa</taxon>
        <taxon>Arthropoda</taxon>
        <taxon>Chelicerata</taxon>
        <taxon>Arachnida</taxon>
        <taxon>Araneae</taxon>
        <taxon>Araneomorphae</taxon>
        <taxon>Entelegynae</taxon>
        <taxon>Araneoidea</taxon>
        <taxon>Araneidae</taxon>
        <taxon>Caerostris</taxon>
    </lineage>
</organism>
<evidence type="ECO:0000313" key="3">
    <source>
        <dbReference type="Proteomes" id="UP001054945"/>
    </source>
</evidence>
<comment type="caution">
    <text evidence="2">The sequence shown here is derived from an EMBL/GenBank/DDBJ whole genome shotgun (WGS) entry which is preliminary data.</text>
</comment>
<feature type="compositionally biased region" description="Basic residues" evidence="1">
    <location>
        <begin position="29"/>
        <end position="41"/>
    </location>
</feature>
<reference evidence="2 3" key="1">
    <citation type="submission" date="2021-06" db="EMBL/GenBank/DDBJ databases">
        <title>Caerostris extrusa draft genome.</title>
        <authorList>
            <person name="Kono N."/>
            <person name="Arakawa K."/>
        </authorList>
    </citation>
    <scope>NUCLEOTIDE SEQUENCE [LARGE SCALE GENOMIC DNA]</scope>
</reference>